<gene>
    <name evidence="3" type="ORF">LSTR_LSTR002465</name>
</gene>
<feature type="compositionally biased region" description="Acidic residues" evidence="1">
    <location>
        <begin position="73"/>
        <end position="87"/>
    </location>
</feature>
<name>A0A482X325_LAOST</name>
<protein>
    <submittedName>
        <fullName evidence="3">Uncharacterized protein</fullName>
    </submittedName>
</protein>
<proteinExistence type="predicted"/>
<evidence type="ECO:0000256" key="2">
    <source>
        <dbReference type="SAM" id="SignalP"/>
    </source>
</evidence>
<evidence type="ECO:0000313" key="3">
    <source>
        <dbReference type="EMBL" id="RZF40062.1"/>
    </source>
</evidence>
<reference evidence="3 4" key="1">
    <citation type="journal article" date="2017" name="Gigascience">
        <title>Genome sequence of the small brown planthopper, Laodelphax striatellus.</title>
        <authorList>
            <person name="Zhu J."/>
            <person name="Jiang F."/>
            <person name="Wang X."/>
            <person name="Yang P."/>
            <person name="Bao Y."/>
            <person name="Zhao W."/>
            <person name="Wang W."/>
            <person name="Lu H."/>
            <person name="Wang Q."/>
            <person name="Cui N."/>
            <person name="Li J."/>
            <person name="Chen X."/>
            <person name="Luo L."/>
            <person name="Yu J."/>
            <person name="Kang L."/>
            <person name="Cui F."/>
        </authorList>
    </citation>
    <scope>NUCLEOTIDE SEQUENCE [LARGE SCALE GENOMIC DNA]</scope>
    <source>
        <strain evidence="3">Lst14</strain>
    </source>
</reference>
<evidence type="ECO:0000256" key="1">
    <source>
        <dbReference type="SAM" id="MobiDB-lite"/>
    </source>
</evidence>
<feature type="chain" id="PRO_5019866235" evidence="2">
    <location>
        <begin position="26"/>
        <end position="161"/>
    </location>
</feature>
<dbReference type="InParanoid" id="A0A482X325"/>
<dbReference type="Proteomes" id="UP000291343">
    <property type="component" value="Unassembled WGS sequence"/>
</dbReference>
<sequence>MWLWRMMVLSCACVVMRAGAGTAAASHLQLASEPSWQREVRALLEASSWLQPSGPGHGRTSRDFEEDYKNDGDSGEDQDQQDSDLEDNSNSRLEASKRALSALSRWKPFSSAWGSRGLRPLGRAPLVAALLPPDADLVSAETRNHLQRPMGQPLRWGKRRR</sequence>
<accession>A0A482X325</accession>
<feature type="region of interest" description="Disordered" evidence="1">
    <location>
        <begin position="142"/>
        <end position="161"/>
    </location>
</feature>
<dbReference type="EMBL" id="QKKF02019433">
    <property type="protein sequence ID" value="RZF40062.1"/>
    <property type="molecule type" value="Genomic_DNA"/>
</dbReference>
<feature type="compositionally biased region" description="Basic and acidic residues" evidence="1">
    <location>
        <begin position="60"/>
        <end position="72"/>
    </location>
</feature>
<dbReference type="OrthoDB" id="8187444at2759"/>
<keyword evidence="4" id="KW-1185">Reference proteome</keyword>
<feature type="signal peptide" evidence="2">
    <location>
        <begin position="1"/>
        <end position="25"/>
    </location>
</feature>
<comment type="caution">
    <text evidence="3">The sequence shown here is derived from an EMBL/GenBank/DDBJ whole genome shotgun (WGS) entry which is preliminary data.</text>
</comment>
<evidence type="ECO:0000313" key="4">
    <source>
        <dbReference type="Proteomes" id="UP000291343"/>
    </source>
</evidence>
<feature type="region of interest" description="Disordered" evidence="1">
    <location>
        <begin position="47"/>
        <end position="93"/>
    </location>
</feature>
<keyword evidence="2" id="KW-0732">Signal</keyword>
<dbReference type="AlphaFoldDB" id="A0A482X325"/>
<organism evidence="3 4">
    <name type="scientific">Laodelphax striatellus</name>
    <name type="common">Small brown planthopper</name>
    <name type="synonym">Delphax striatella</name>
    <dbReference type="NCBI Taxonomy" id="195883"/>
    <lineage>
        <taxon>Eukaryota</taxon>
        <taxon>Metazoa</taxon>
        <taxon>Ecdysozoa</taxon>
        <taxon>Arthropoda</taxon>
        <taxon>Hexapoda</taxon>
        <taxon>Insecta</taxon>
        <taxon>Pterygota</taxon>
        <taxon>Neoptera</taxon>
        <taxon>Paraneoptera</taxon>
        <taxon>Hemiptera</taxon>
        <taxon>Auchenorrhyncha</taxon>
        <taxon>Fulgoroidea</taxon>
        <taxon>Delphacidae</taxon>
        <taxon>Criomorphinae</taxon>
        <taxon>Laodelphax</taxon>
    </lineage>
</organism>